<feature type="region of interest" description="Disordered" evidence="5">
    <location>
        <begin position="96"/>
        <end position="165"/>
    </location>
</feature>
<dbReference type="InterPro" id="IPR015940">
    <property type="entry name" value="UBA"/>
</dbReference>
<reference evidence="7 8" key="1">
    <citation type="submission" date="2023-09" db="EMBL/GenBank/DDBJ databases">
        <title>Pangenome analysis of Batrachochytrium dendrobatidis and related Chytrids.</title>
        <authorList>
            <person name="Yacoub M.N."/>
            <person name="Stajich J.E."/>
            <person name="James T.Y."/>
        </authorList>
    </citation>
    <scope>NUCLEOTIDE SEQUENCE [LARGE SCALE GENOMIC DNA]</scope>
    <source>
        <strain evidence="7 8">JEL0888</strain>
    </source>
</reference>
<feature type="compositionally biased region" description="Basic and acidic residues" evidence="5">
    <location>
        <begin position="650"/>
        <end position="665"/>
    </location>
</feature>
<comment type="subcellular location">
    <subcellularLocation>
        <location evidence="1">Cytoplasm</location>
    </subcellularLocation>
</comment>
<feature type="region of interest" description="Disordered" evidence="5">
    <location>
        <begin position="290"/>
        <end position="343"/>
    </location>
</feature>
<evidence type="ECO:0000313" key="7">
    <source>
        <dbReference type="EMBL" id="KAL2918628.1"/>
    </source>
</evidence>
<feature type="region of interest" description="Disordered" evidence="5">
    <location>
        <begin position="575"/>
        <end position="761"/>
    </location>
</feature>
<dbReference type="PANTHER" id="PTHR45984:SF1">
    <property type="entry name" value="SPAG1 AXONEMAL DYNEIN ASSEMBLY FACTOR"/>
    <property type="match status" value="1"/>
</dbReference>
<dbReference type="Proteomes" id="UP001527925">
    <property type="component" value="Unassembled WGS sequence"/>
</dbReference>
<gene>
    <name evidence="7" type="primary">SWA2_1</name>
    <name evidence="7" type="ORF">HK105_202029</name>
</gene>
<dbReference type="Gene3D" id="1.25.40.10">
    <property type="entry name" value="Tetratricopeptide repeat domain"/>
    <property type="match status" value="1"/>
</dbReference>
<feature type="compositionally biased region" description="Low complexity" evidence="5">
    <location>
        <begin position="907"/>
        <end position="918"/>
    </location>
</feature>
<evidence type="ECO:0000256" key="4">
    <source>
        <dbReference type="ARBA" id="ARBA00022803"/>
    </source>
</evidence>
<feature type="compositionally biased region" description="Low complexity" evidence="5">
    <location>
        <begin position="64"/>
        <end position="75"/>
    </location>
</feature>
<feature type="region of interest" description="Disordered" evidence="5">
    <location>
        <begin position="389"/>
        <end position="428"/>
    </location>
</feature>
<proteinExistence type="predicted"/>
<feature type="region of interest" description="Disordered" evidence="5">
    <location>
        <begin position="469"/>
        <end position="527"/>
    </location>
</feature>
<dbReference type="SUPFAM" id="SSF46934">
    <property type="entry name" value="UBA-like"/>
    <property type="match status" value="1"/>
</dbReference>
<feature type="compositionally biased region" description="Polar residues" evidence="5">
    <location>
        <begin position="293"/>
        <end position="302"/>
    </location>
</feature>
<keyword evidence="8" id="KW-1185">Reference proteome</keyword>
<feature type="compositionally biased region" description="Basic and acidic residues" evidence="5">
    <location>
        <begin position="481"/>
        <end position="518"/>
    </location>
</feature>
<dbReference type="SMART" id="SM00165">
    <property type="entry name" value="UBA"/>
    <property type="match status" value="1"/>
</dbReference>
<sequence>MQHLGLAGPHAAQAPAAGLGLPGAGASAAAQRPLAAGPGAAFGAQQQQAQQPLSRPATPLGAGRSTSPSSRQQQQAHADDVFGSLVGSLAGAAIRPAQPLSLDEQRRLQMQQQQPQQQQRSGQLGASTASSTTPSAFGSPTPAGLALGALRSASGSPAPAQPPAAGAVAAVPLMQPMQPAYRPVSSHQQLQQQQRPAALHALAAQPVAAGVPLPAATAAASPSPPHATLAAADAFADLAAFAASPHSRGGSAAGANASRAGPAPPMGSLLAAAPTPAAAAVSVHPMQPAVLTPSLSPQSLPAQIQQQQQQQHHQSGWDNLDFLASPPNPTGITSSSASSSPAKDALAGNIDIFDVSYLGAQSAKSGGSAGPSPLDDNPLGILAAPIVAQDAKQQPRPQRQPSPRSQTATADAAPPRAASRSPAVQDDDRDFAIAQIVSMGFDADNASDALDAAGGDVSAAIDMLVQTRQAEKQLRRPASPADRDSGDTRPDHHQRVRFRDDPQPSDHKASADDAEPREQYSGADMLGGPNAQKIIATASAFGMSMFKNAKTIIDISRKKITEAIEKADVGIAMPSARRAGGSEPSGFRDDPAPPEGYQQWMGKPFKDYDDDDSGDNDERHGDGSQLHSPRRAAGAAGASGASRPAAARPSPDRRSSDESDKEIPLRRSNNSSASTSPAAASVLRPAAAAGDLIGPATGDLLGGDAPSVPVSAPALPMQAAPPQAQQAPKQPPRQPQPSSAAPPARTPAKPQRPQVHASPEQVAMSNDFKEKGNTLFKQGQFGDAESAYTKAIESLPTGHELVSVLLNNRAAARLKTGSYKEAVADCDAVQALEPGDPKSLLRRATAYEALEKWSEARDDYRTLMTIDASIKGVSVGLARCNKALAQDGSGEAAQPSAADMHGLGEFASQAQAGSAPVAAPAPPK</sequence>
<keyword evidence="2" id="KW-0963">Cytoplasm</keyword>
<evidence type="ECO:0000256" key="5">
    <source>
        <dbReference type="SAM" id="MobiDB-lite"/>
    </source>
</evidence>
<feature type="compositionally biased region" description="Low complexity" evidence="5">
    <location>
        <begin position="394"/>
        <end position="423"/>
    </location>
</feature>
<name>A0ABR4NGG8_9FUNG</name>
<dbReference type="SUPFAM" id="SSF48452">
    <property type="entry name" value="TPR-like"/>
    <property type="match status" value="1"/>
</dbReference>
<dbReference type="InterPro" id="IPR019734">
    <property type="entry name" value="TPR_rpt"/>
</dbReference>
<dbReference type="InterPro" id="IPR051982">
    <property type="entry name" value="CiliaryAsmbly_MitoImport"/>
</dbReference>
<feature type="compositionally biased region" description="Low complexity" evidence="5">
    <location>
        <begin position="631"/>
        <end position="649"/>
    </location>
</feature>
<feature type="region of interest" description="Disordered" evidence="5">
    <location>
        <begin position="886"/>
        <end position="924"/>
    </location>
</feature>
<accession>A0ABR4NGG8</accession>
<feature type="compositionally biased region" description="Low complexity" evidence="5">
    <location>
        <begin position="668"/>
        <end position="689"/>
    </location>
</feature>
<dbReference type="EMBL" id="JADGIZ020000006">
    <property type="protein sequence ID" value="KAL2918628.1"/>
    <property type="molecule type" value="Genomic_DNA"/>
</dbReference>
<dbReference type="PANTHER" id="PTHR45984">
    <property type="entry name" value="RNA (RNA) POLYMERASE II ASSOCIATED PROTEIN HOMOLOG"/>
    <property type="match status" value="1"/>
</dbReference>
<feature type="region of interest" description="Disordered" evidence="5">
    <location>
        <begin position="1"/>
        <end position="82"/>
    </location>
</feature>
<feature type="compositionally biased region" description="Low complexity" evidence="5">
    <location>
        <begin position="1"/>
        <end position="52"/>
    </location>
</feature>
<feature type="compositionally biased region" description="Low complexity" evidence="5">
    <location>
        <begin position="108"/>
        <end position="165"/>
    </location>
</feature>
<feature type="domain" description="UBA" evidence="6">
    <location>
        <begin position="425"/>
        <end position="467"/>
    </location>
</feature>
<protein>
    <submittedName>
        <fullName evidence="7">Auxilin-like clathrin-binding protein required for normal clathrin function</fullName>
    </submittedName>
</protein>
<evidence type="ECO:0000313" key="8">
    <source>
        <dbReference type="Proteomes" id="UP001527925"/>
    </source>
</evidence>
<feature type="compositionally biased region" description="Low complexity" evidence="5">
    <location>
        <begin position="705"/>
        <end position="728"/>
    </location>
</feature>
<evidence type="ECO:0000256" key="3">
    <source>
        <dbReference type="ARBA" id="ARBA00022737"/>
    </source>
</evidence>
<evidence type="ECO:0000259" key="6">
    <source>
        <dbReference type="PROSITE" id="PS50030"/>
    </source>
</evidence>
<evidence type="ECO:0000256" key="2">
    <source>
        <dbReference type="ARBA" id="ARBA00022490"/>
    </source>
</evidence>
<dbReference type="Gene3D" id="1.10.8.10">
    <property type="entry name" value="DNA helicase RuvA subunit, C-terminal domain"/>
    <property type="match status" value="1"/>
</dbReference>
<keyword evidence="3" id="KW-0677">Repeat</keyword>
<dbReference type="PROSITE" id="PS50030">
    <property type="entry name" value="UBA"/>
    <property type="match status" value="1"/>
</dbReference>
<dbReference type="InterPro" id="IPR009060">
    <property type="entry name" value="UBA-like_sf"/>
</dbReference>
<organism evidence="7 8">
    <name type="scientific">Polyrhizophydium stewartii</name>
    <dbReference type="NCBI Taxonomy" id="2732419"/>
    <lineage>
        <taxon>Eukaryota</taxon>
        <taxon>Fungi</taxon>
        <taxon>Fungi incertae sedis</taxon>
        <taxon>Chytridiomycota</taxon>
        <taxon>Chytridiomycota incertae sedis</taxon>
        <taxon>Chytridiomycetes</taxon>
        <taxon>Rhizophydiales</taxon>
        <taxon>Rhizophydiales incertae sedis</taxon>
        <taxon>Polyrhizophydium</taxon>
    </lineage>
</organism>
<dbReference type="InterPro" id="IPR011990">
    <property type="entry name" value="TPR-like_helical_dom_sf"/>
</dbReference>
<keyword evidence="4" id="KW-0802">TPR repeat</keyword>
<dbReference type="SMART" id="SM00028">
    <property type="entry name" value="TPR"/>
    <property type="match status" value="3"/>
</dbReference>
<comment type="caution">
    <text evidence="7">The sequence shown here is derived from an EMBL/GenBank/DDBJ whole genome shotgun (WGS) entry which is preliminary data.</text>
</comment>
<feature type="compositionally biased region" description="Low complexity" evidence="5">
    <location>
        <begin position="736"/>
        <end position="754"/>
    </location>
</feature>
<feature type="compositionally biased region" description="Low complexity" evidence="5">
    <location>
        <begin position="303"/>
        <end position="314"/>
    </location>
</feature>
<evidence type="ECO:0000256" key="1">
    <source>
        <dbReference type="ARBA" id="ARBA00004496"/>
    </source>
</evidence>